<feature type="region of interest" description="Disordered" evidence="1">
    <location>
        <begin position="105"/>
        <end position="140"/>
    </location>
</feature>
<proteinExistence type="predicted"/>
<protein>
    <submittedName>
        <fullName evidence="3">Hint domain-containing protein</fullName>
    </submittedName>
</protein>
<evidence type="ECO:0000256" key="1">
    <source>
        <dbReference type="SAM" id="MobiDB-lite"/>
    </source>
</evidence>
<dbReference type="EMBL" id="CP060010">
    <property type="protein sequence ID" value="QTN34522.1"/>
    <property type="molecule type" value="Genomic_DNA"/>
</dbReference>
<dbReference type="SUPFAM" id="SSF51294">
    <property type="entry name" value="Hedgehog/intein (Hint) domain"/>
    <property type="match status" value="1"/>
</dbReference>
<dbReference type="Proteomes" id="UP000665026">
    <property type="component" value="Chromosome"/>
</dbReference>
<reference evidence="3" key="1">
    <citation type="submission" date="2020-07" db="EMBL/GenBank/DDBJ databases">
        <title>Genome sequences of bacteria associated with the marine, planktonic diatom Thalassiosira profunda strain ECT2AJA-044.</title>
        <authorList>
            <person name="Gargas C.B."/>
            <person name="Roberts W.R."/>
            <person name="Alverson A.J."/>
        </authorList>
    </citation>
    <scope>NUCLEOTIDE SEQUENCE</scope>
    <source>
        <strain evidence="3">ECT2AJA-044</strain>
    </source>
</reference>
<accession>A0A975EMP1</accession>
<sequence>MPDPFISEVKYLGGANEDFIEVAVDAGFDVTGLQVTVYQSNGNPRSISDLSDLTPTTVNGKDVYVLENGDATNFNGVAFHQGVSLTQDGTTYSFVSFDDTSSTITAQSGPAAGDTSVDVGQAPRGSSLETTDGGQTYFTQDTPDAGNVTCLVKGTWIRSVDGPVKVEDLKIGTHVLTFDGEAKPLRQVFTQSFDAETLASEPKMSPIRITAGALGAGLPSEDLLVSRQHRMVVSSQISGRMMAQEDVLVPALRLTALPGIFADETLSTVTYYHLLFDAHEVIFANDAPTESFFLGAEALSALPPDALTELREIFPDLTLPMQIKDSKLPIPDARVQTALVNRHAKSRKGLLSKQAL</sequence>
<name>A0A975EMP1_9RHOB</name>
<feature type="domain" description="Hedgehog/Intein (Hint)" evidence="2">
    <location>
        <begin position="149"/>
        <end position="295"/>
    </location>
</feature>
<organism evidence="3 4">
    <name type="scientific">Cognatishimia activa</name>
    <dbReference type="NCBI Taxonomy" id="1715691"/>
    <lineage>
        <taxon>Bacteria</taxon>
        <taxon>Pseudomonadati</taxon>
        <taxon>Pseudomonadota</taxon>
        <taxon>Alphaproteobacteria</taxon>
        <taxon>Rhodobacterales</taxon>
        <taxon>Paracoccaceae</taxon>
        <taxon>Cognatishimia</taxon>
    </lineage>
</organism>
<gene>
    <name evidence="3" type="ORF">HZ995_08305</name>
</gene>
<dbReference type="InterPro" id="IPR028992">
    <property type="entry name" value="Hedgehog/Intein_dom"/>
</dbReference>
<dbReference type="RefSeq" id="WP_209355215.1">
    <property type="nucleotide sequence ID" value="NZ_CP060010.1"/>
</dbReference>
<dbReference type="InterPro" id="IPR036844">
    <property type="entry name" value="Hint_dom_sf"/>
</dbReference>
<dbReference type="Pfam" id="PF13403">
    <property type="entry name" value="Hint_2"/>
    <property type="match status" value="1"/>
</dbReference>
<evidence type="ECO:0000313" key="4">
    <source>
        <dbReference type="Proteomes" id="UP000665026"/>
    </source>
</evidence>
<evidence type="ECO:0000313" key="3">
    <source>
        <dbReference type="EMBL" id="QTN34522.1"/>
    </source>
</evidence>
<dbReference type="AlphaFoldDB" id="A0A975EMP1"/>
<dbReference type="KEGG" id="cact:HZ995_08305"/>
<evidence type="ECO:0000259" key="2">
    <source>
        <dbReference type="Pfam" id="PF13403"/>
    </source>
</evidence>
<feature type="compositionally biased region" description="Polar residues" evidence="1">
    <location>
        <begin position="127"/>
        <end position="140"/>
    </location>
</feature>